<dbReference type="SUPFAM" id="SSF82171">
    <property type="entry name" value="DPP6 N-terminal domain-like"/>
    <property type="match status" value="1"/>
</dbReference>
<keyword evidence="3" id="KW-1185">Reference proteome</keyword>
<evidence type="ECO:0000259" key="1">
    <source>
        <dbReference type="Pfam" id="PF00930"/>
    </source>
</evidence>
<evidence type="ECO:0000313" key="3">
    <source>
        <dbReference type="Proteomes" id="UP000281553"/>
    </source>
</evidence>
<dbReference type="Gene3D" id="2.140.10.30">
    <property type="entry name" value="Dipeptidylpeptidase IV, N-terminal domain"/>
    <property type="match status" value="1"/>
</dbReference>
<dbReference type="Pfam" id="PF00930">
    <property type="entry name" value="DPPIV_N"/>
    <property type="match status" value="1"/>
</dbReference>
<organism evidence="2 3">
    <name type="scientific">Dibothriocephalus latus</name>
    <name type="common">Fish tapeworm</name>
    <name type="synonym">Diphyllobothrium latum</name>
    <dbReference type="NCBI Taxonomy" id="60516"/>
    <lineage>
        <taxon>Eukaryota</taxon>
        <taxon>Metazoa</taxon>
        <taxon>Spiralia</taxon>
        <taxon>Lophotrochozoa</taxon>
        <taxon>Platyhelminthes</taxon>
        <taxon>Cestoda</taxon>
        <taxon>Eucestoda</taxon>
        <taxon>Diphyllobothriidea</taxon>
        <taxon>Diphyllobothriidae</taxon>
        <taxon>Dibothriocephalus</taxon>
    </lineage>
</organism>
<dbReference type="GO" id="GO:0008239">
    <property type="term" value="F:dipeptidyl-peptidase activity"/>
    <property type="evidence" value="ECO:0007669"/>
    <property type="project" value="TreeGrafter"/>
</dbReference>
<name>A0A3P6SXK0_DIBLA</name>
<dbReference type="InterPro" id="IPR002469">
    <property type="entry name" value="Peptidase_S9B_N"/>
</dbReference>
<feature type="domain" description="Dipeptidylpeptidase IV N-terminal" evidence="1">
    <location>
        <begin position="27"/>
        <end position="123"/>
    </location>
</feature>
<evidence type="ECO:0000313" key="2">
    <source>
        <dbReference type="EMBL" id="VDK72625.1"/>
    </source>
</evidence>
<dbReference type="GO" id="GO:0006508">
    <property type="term" value="P:proteolysis"/>
    <property type="evidence" value="ECO:0007669"/>
    <property type="project" value="InterPro"/>
</dbReference>
<proteinExistence type="predicted"/>
<reference evidence="2 3" key="1">
    <citation type="submission" date="2018-11" db="EMBL/GenBank/DDBJ databases">
        <authorList>
            <consortium name="Pathogen Informatics"/>
        </authorList>
    </citation>
    <scope>NUCLEOTIDE SEQUENCE [LARGE SCALE GENOMIC DNA]</scope>
</reference>
<sequence length="150" mass="16880">MVQVLLKHSLLIIPTIKESEQCLIPWAFVHNNQLYYIRNPRTLPHEVINVTAPLYTEGILYGFAGFLYEEEILGTSKTYWWSPDSSKLAFTAIDERNVSKTKLFFYEVEGKLDGEVKDHSYPKRREYGLAAPSEVAGGVVAAVAVTPSSV</sequence>
<protein>
    <recommendedName>
        <fullName evidence="1">Dipeptidylpeptidase IV N-terminal domain-containing protein</fullName>
    </recommendedName>
</protein>
<dbReference type="Proteomes" id="UP000281553">
    <property type="component" value="Unassembled WGS sequence"/>
</dbReference>
<dbReference type="PANTHER" id="PTHR11731:SF193">
    <property type="entry name" value="DIPEPTIDYL PEPTIDASE 9"/>
    <property type="match status" value="1"/>
</dbReference>
<dbReference type="InterPro" id="IPR050278">
    <property type="entry name" value="Serine_Prot_S9B/DPPIV"/>
</dbReference>
<accession>A0A3P6SXK0</accession>
<dbReference type="EMBL" id="UYRU01042085">
    <property type="protein sequence ID" value="VDK72625.1"/>
    <property type="molecule type" value="Genomic_DNA"/>
</dbReference>
<gene>
    <name evidence="2" type="ORF">DILT_LOCUS2428</name>
</gene>
<dbReference type="AlphaFoldDB" id="A0A3P6SXK0"/>
<dbReference type="OrthoDB" id="16520at2759"/>
<dbReference type="PANTHER" id="PTHR11731">
    <property type="entry name" value="PROTEASE FAMILY S9B,C DIPEPTIDYL-PEPTIDASE IV-RELATED"/>
    <property type="match status" value="1"/>
</dbReference>